<dbReference type="Gene3D" id="1.25.40.270">
    <property type="entry name" value="Vacuolar protein sorting-associated protein vta1"/>
    <property type="match status" value="1"/>
</dbReference>
<feature type="region of interest" description="Disordered" evidence="9">
    <location>
        <begin position="168"/>
        <end position="194"/>
    </location>
</feature>
<dbReference type="HOGENOM" id="CLU_328477_0_0_1"/>
<keyword evidence="13" id="KW-1185">Reference proteome</keyword>
<feature type="compositionally biased region" description="Polar residues" evidence="9">
    <location>
        <begin position="527"/>
        <end position="538"/>
    </location>
</feature>
<dbReference type="GO" id="GO:0005771">
    <property type="term" value="C:multivesicular body"/>
    <property type="evidence" value="ECO:0007669"/>
    <property type="project" value="TreeGrafter"/>
</dbReference>
<dbReference type="Gene3D" id="1.20.5.420">
    <property type="entry name" value="Immunoglobulin FC, subunit C"/>
    <property type="match status" value="1"/>
</dbReference>
<comment type="caution">
    <text evidence="12">The sequence shown here is derived from an EMBL/GenBank/DDBJ whole genome shotgun (WGS) entry which is preliminary data.</text>
</comment>
<evidence type="ECO:0000256" key="3">
    <source>
        <dbReference type="ARBA" id="ARBA00007895"/>
    </source>
</evidence>
<evidence type="ECO:0000256" key="4">
    <source>
        <dbReference type="ARBA" id="ARBA00022448"/>
    </source>
</evidence>
<feature type="compositionally biased region" description="Polar residues" evidence="9">
    <location>
        <begin position="768"/>
        <end position="778"/>
    </location>
</feature>
<feature type="compositionally biased region" description="Low complexity" evidence="9">
    <location>
        <begin position="436"/>
        <end position="447"/>
    </location>
</feature>
<proteinExistence type="inferred from homology"/>
<dbReference type="PANTHER" id="PTHR46009">
    <property type="entry name" value="VACUOLAR PROTEIN SORTING-ASSOCIATED PROTEIN VTA1 HOMOLOG"/>
    <property type="match status" value="1"/>
</dbReference>
<feature type="region of interest" description="Disordered" evidence="9">
    <location>
        <begin position="277"/>
        <end position="296"/>
    </location>
</feature>
<evidence type="ECO:0000256" key="7">
    <source>
        <dbReference type="ARBA" id="ARBA00022927"/>
    </source>
</evidence>
<dbReference type="OrthoDB" id="391137at2759"/>
<accession>G4U300</accession>
<organism evidence="12 13">
    <name type="scientific">Serendipita indica (strain DSM 11827)</name>
    <name type="common">Root endophyte fungus</name>
    <name type="synonym">Piriformospora indica</name>
    <dbReference type="NCBI Taxonomy" id="1109443"/>
    <lineage>
        <taxon>Eukaryota</taxon>
        <taxon>Fungi</taxon>
        <taxon>Dikarya</taxon>
        <taxon>Basidiomycota</taxon>
        <taxon>Agaricomycotina</taxon>
        <taxon>Agaricomycetes</taxon>
        <taxon>Sebacinales</taxon>
        <taxon>Serendipitaceae</taxon>
        <taxon>Serendipita</taxon>
    </lineage>
</organism>
<evidence type="ECO:0000256" key="9">
    <source>
        <dbReference type="SAM" id="MobiDB-lite"/>
    </source>
</evidence>
<feature type="region of interest" description="Disordered" evidence="9">
    <location>
        <begin position="211"/>
        <end position="261"/>
    </location>
</feature>
<dbReference type="Pfam" id="PF04652">
    <property type="entry name" value="Vta1"/>
    <property type="match status" value="1"/>
</dbReference>
<dbReference type="InParanoid" id="G4U300"/>
<dbReference type="AlphaFoldDB" id="G4U300"/>
<evidence type="ECO:0000313" key="12">
    <source>
        <dbReference type="EMBL" id="CCA77956.1"/>
    </source>
</evidence>
<protein>
    <recommendedName>
        <fullName evidence="14">DUF605-domain-containing protein</fullName>
    </recommendedName>
</protein>
<feature type="region of interest" description="Disordered" evidence="9">
    <location>
        <begin position="708"/>
        <end position="778"/>
    </location>
</feature>
<feature type="compositionally biased region" description="Polar residues" evidence="9">
    <location>
        <begin position="591"/>
        <end position="608"/>
    </location>
</feature>
<keyword evidence="7" id="KW-0653">Protein transport</keyword>
<evidence type="ECO:0000259" key="10">
    <source>
        <dbReference type="Pfam" id="PF04652"/>
    </source>
</evidence>
<keyword evidence="6" id="KW-0967">Endosome</keyword>
<feature type="compositionally biased region" description="Low complexity" evidence="9">
    <location>
        <begin position="746"/>
        <end position="760"/>
    </location>
</feature>
<dbReference type="eggNOG" id="KOG0917">
    <property type="taxonomic scope" value="Eukaryota"/>
</dbReference>
<gene>
    <name evidence="12" type="ORF">PIIN_00670</name>
</gene>
<dbReference type="InterPro" id="IPR023175">
    <property type="entry name" value="Vta1/CALS_N_sf"/>
</dbReference>
<dbReference type="InterPro" id="IPR044538">
    <property type="entry name" value="Vta1-like"/>
</dbReference>
<name>G4U300_SERID</name>
<dbReference type="Pfam" id="PF18097">
    <property type="entry name" value="Vta1_C"/>
    <property type="match status" value="1"/>
</dbReference>
<feature type="compositionally biased region" description="Polar residues" evidence="9">
    <location>
        <begin position="511"/>
        <end position="520"/>
    </location>
</feature>
<sequence>MPVVDIKLPPVPGELKTISVWISRAQELKGKEPVIAYYCLYHATQTGIGAKTKEKEAKIFLMDLMTTLETMKEQLKDHNEINSDEAAAKYIQAFALKVFANADNEDRKGGSTRSTAKKFLAASNFFELLTIFDAKYLNPDLNVSEKIKYSKWKASDIAKAYREGRVPQAGPPALYDASEDELGEKVTASHSEPDEFSAISSYNAAVKSTTVSSSTPPIEANEKAADVPSLSKPALQSSSSSNTIDTVTPARTPIVSPTPKYINTSPATSPYVIDVSSPTSTAGSKTPLKTPGLSDGLWSTAATPGIESPNMFSPFPGGSFGKAAASLMNPATLAKFNALKKAEASPISPKSKSGLSAMFVPPEVEDAGEEAKANSGNDTDEDDGQWSTGGNDPMSRQPTMMPPGTGLNNAPGLVVTPSLGPVQEEGIVLAVPLPPSANNTAPSSPDNRPNSLLYAASQPLPPILPPSVQTPSSIKSETHALPGVDNKSYKYTSHVVGDSTSDGEASYNAPRRTNATQKGTNLAPDASHSTHGRSSSINEPPLSAPPTTAKPSGSAPDDDWERTSLSRLARLPHGNSEMDSLSERLRDLGDLNTSTPSLHSTSPGPSDSNDPEHKTRRNTIRASAPSRPVSTDFGLSLPGVPSAPPVGEWKGKGNDDGSDSGGGGDMMARLPSAPAVPPIVQDQLPHVTVLPKPSTPREEIHVNPYFPAQGAPSALPLDSPLTPRNPVHPNGSQPYSEHPAINGYNTTSPPSVPPSATSSTFIHRGYTPPNSVTSPQASSVNGILPPTQYGAPMMHPAGQYAPSVPIGYHNGMMNGTGPARDEFGIELPNRPPPTELDPETIGKAQKHTKFALSALNFEDLETAREELKKALRLLS</sequence>
<keyword evidence="4" id="KW-0813">Transport</keyword>
<dbReference type="Proteomes" id="UP000007148">
    <property type="component" value="Unassembled WGS sequence"/>
</dbReference>
<evidence type="ECO:0000259" key="11">
    <source>
        <dbReference type="Pfam" id="PF18097"/>
    </source>
</evidence>
<dbReference type="InterPro" id="IPR039431">
    <property type="entry name" value="Vta1/CALS_N"/>
</dbReference>
<dbReference type="EMBL" id="CAFZ01001878">
    <property type="protein sequence ID" value="CCA77956.1"/>
    <property type="molecule type" value="Genomic_DNA"/>
</dbReference>
<feature type="region of interest" description="Disordered" evidence="9">
    <location>
        <begin position="588"/>
        <end position="678"/>
    </location>
</feature>
<evidence type="ECO:0000256" key="1">
    <source>
        <dbReference type="ARBA" id="ARBA00004481"/>
    </source>
</evidence>
<feature type="domain" description="Vta1 C-terminal" evidence="11">
    <location>
        <begin position="838"/>
        <end position="874"/>
    </location>
</feature>
<evidence type="ECO:0000256" key="5">
    <source>
        <dbReference type="ARBA" id="ARBA00022490"/>
    </source>
</evidence>
<dbReference type="GO" id="GO:0010008">
    <property type="term" value="C:endosome membrane"/>
    <property type="evidence" value="ECO:0007669"/>
    <property type="project" value="UniProtKB-SubCell"/>
</dbReference>
<reference evidence="12 13" key="1">
    <citation type="journal article" date="2011" name="PLoS Pathog.">
        <title>Endophytic Life Strategies Decoded by Genome and Transcriptome Analyses of the Mutualistic Root Symbiont Piriformospora indica.</title>
        <authorList>
            <person name="Zuccaro A."/>
            <person name="Lahrmann U."/>
            <person name="Guldener U."/>
            <person name="Langen G."/>
            <person name="Pfiffi S."/>
            <person name="Biedenkopf D."/>
            <person name="Wong P."/>
            <person name="Samans B."/>
            <person name="Grimm C."/>
            <person name="Basiewicz M."/>
            <person name="Murat C."/>
            <person name="Martin F."/>
            <person name="Kogel K.H."/>
        </authorList>
    </citation>
    <scope>NUCLEOTIDE SEQUENCE [LARGE SCALE GENOMIC DNA]</scope>
    <source>
        <strain evidence="12 13">DSM 11827</strain>
    </source>
</reference>
<feature type="domain" description="Vta1/callose synthase N-terminal" evidence="10">
    <location>
        <begin position="18"/>
        <end position="163"/>
    </location>
</feature>
<evidence type="ECO:0000256" key="6">
    <source>
        <dbReference type="ARBA" id="ARBA00022753"/>
    </source>
</evidence>
<feature type="region of interest" description="Disordered" evidence="9">
    <location>
        <begin position="433"/>
        <end position="560"/>
    </location>
</feature>
<feature type="compositionally biased region" description="Low complexity" evidence="9">
    <location>
        <begin position="228"/>
        <end position="241"/>
    </location>
</feature>
<evidence type="ECO:0000256" key="8">
    <source>
        <dbReference type="ARBA" id="ARBA00023136"/>
    </source>
</evidence>
<evidence type="ECO:0008006" key="14">
    <source>
        <dbReference type="Google" id="ProtNLM"/>
    </source>
</evidence>
<keyword evidence="8" id="KW-0472">Membrane</keyword>
<dbReference type="STRING" id="1109443.G4U300"/>
<comment type="subcellular location">
    <subcellularLocation>
        <location evidence="2">Cytoplasm</location>
    </subcellularLocation>
    <subcellularLocation>
        <location evidence="1">Endosome membrane</location>
        <topology evidence="1">Peripheral membrane protein</topology>
    </subcellularLocation>
</comment>
<dbReference type="InterPro" id="IPR041212">
    <property type="entry name" value="Vta1_C"/>
</dbReference>
<dbReference type="GO" id="GO:0032511">
    <property type="term" value="P:late endosome to vacuole transport via multivesicular body sorting pathway"/>
    <property type="evidence" value="ECO:0007669"/>
    <property type="project" value="InterPro"/>
</dbReference>
<evidence type="ECO:0000313" key="13">
    <source>
        <dbReference type="Proteomes" id="UP000007148"/>
    </source>
</evidence>
<feature type="compositionally biased region" description="Polar residues" evidence="9">
    <location>
        <begin position="385"/>
        <end position="398"/>
    </location>
</feature>
<feature type="region of interest" description="Disordered" evidence="9">
    <location>
        <begin position="364"/>
        <end position="418"/>
    </location>
</feature>
<dbReference type="PANTHER" id="PTHR46009:SF1">
    <property type="entry name" value="VACUOLAR PROTEIN SORTING-ASSOCIATED PROTEIN VTA1 HOMOLOG"/>
    <property type="match status" value="1"/>
</dbReference>
<dbReference type="GO" id="GO:0015031">
    <property type="term" value="P:protein transport"/>
    <property type="evidence" value="ECO:0007669"/>
    <property type="project" value="UniProtKB-KW"/>
</dbReference>
<keyword evidence="5" id="KW-0963">Cytoplasm</keyword>
<comment type="similarity">
    <text evidence="3">Belongs to the VTA1 family.</text>
</comment>
<evidence type="ECO:0000256" key="2">
    <source>
        <dbReference type="ARBA" id="ARBA00004496"/>
    </source>
</evidence>